<dbReference type="PANTHER" id="PTHR43420">
    <property type="entry name" value="ACETYLTRANSFERASE"/>
    <property type="match status" value="1"/>
</dbReference>
<keyword evidence="6" id="KW-1185">Reference proteome</keyword>
<dbReference type="OrthoDB" id="7163760at2"/>
<proteinExistence type="predicted"/>
<evidence type="ECO:0000256" key="2">
    <source>
        <dbReference type="ARBA" id="ARBA00023315"/>
    </source>
</evidence>
<reference evidence="4" key="1">
    <citation type="submission" date="2016-12" db="EMBL/GenBank/DDBJ databases">
        <authorList>
            <person name="Song W.-J."/>
            <person name="Kurnit D.M."/>
        </authorList>
    </citation>
    <scope>NUCLEOTIDE SEQUENCE [LARGE SCALE GENOMIC DNA]</scope>
    <source>
        <strain evidence="4">ATCC 51725</strain>
    </source>
</reference>
<gene>
    <name evidence="4" type="ORF">BU200_02465</name>
    <name evidence="5" type="ORF">NCTC12957_01565</name>
</gene>
<feature type="domain" description="N-acetyltransferase" evidence="3">
    <location>
        <begin position="1"/>
        <end position="152"/>
    </location>
</feature>
<dbReference type="GO" id="GO:0016747">
    <property type="term" value="F:acyltransferase activity, transferring groups other than amino-acyl groups"/>
    <property type="evidence" value="ECO:0007669"/>
    <property type="project" value="InterPro"/>
</dbReference>
<dbReference type="Pfam" id="PF00583">
    <property type="entry name" value="Acetyltransf_1"/>
    <property type="match status" value="2"/>
</dbReference>
<dbReference type="PROSITE" id="PS51186">
    <property type="entry name" value="GNAT"/>
    <property type="match status" value="2"/>
</dbReference>
<reference evidence="6" key="2">
    <citation type="submission" date="2016-12" db="EMBL/GenBank/DDBJ databases">
        <authorList>
            <person name="Gulvik C.A."/>
        </authorList>
    </citation>
    <scope>NUCLEOTIDE SEQUENCE [LARGE SCALE GENOMIC DNA]</scope>
    <source>
        <strain evidence="6">ATCC 51725</strain>
    </source>
</reference>
<dbReference type="AlphaFoldDB" id="A0A1Q8EEZ3"/>
<keyword evidence="1 5" id="KW-0808">Transferase</keyword>
<evidence type="ECO:0000313" key="6">
    <source>
        <dbReference type="Proteomes" id="UP000186437"/>
    </source>
</evidence>
<accession>A0A1Q8EEZ3</accession>
<feature type="domain" description="N-acetyltransferase" evidence="3">
    <location>
        <begin position="153"/>
        <end position="287"/>
    </location>
</feature>
<dbReference type="Gene3D" id="3.40.630.30">
    <property type="match status" value="2"/>
</dbReference>
<dbReference type="RefSeq" id="WP_075098657.1">
    <property type="nucleotide sequence ID" value="NZ_MSJL01000007.1"/>
</dbReference>
<dbReference type="CDD" id="cd04301">
    <property type="entry name" value="NAT_SF"/>
    <property type="match status" value="2"/>
</dbReference>
<organism evidence="4 6">
    <name type="scientific">Streptococcus acidominimus</name>
    <dbReference type="NCBI Taxonomy" id="1326"/>
    <lineage>
        <taxon>Bacteria</taxon>
        <taxon>Bacillati</taxon>
        <taxon>Bacillota</taxon>
        <taxon>Bacilli</taxon>
        <taxon>Lactobacillales</taxon>
        <taxon>Streptococcaceae</taxon>
        <taxon>Streptococcus</taxon>
    </lineage>
</organism>
<dbReference type="PANTHER" id="PTHR43420:SF44">
    <property type="entry name" value="ACETYLTRANSFERASE YPEA"/>
    <property type="match status" value="1"/>
</dbReference>
<evidence type="ECO:0000256" key="1">
    <source>
        <dbReference type="ARBA" id="ARBA00022679"/>
    </source>
</evidence>
<dbReference type="SUPFAM" id="SSF55729">
    <property type="entry name" value="Acyl-CoA N-acyltransferases (Nat)"/>
    <property type="match status" value="2"/>
</dbReference>
<dbReference type="InterPro" id="IPR000182">
    <property type="entry name" value="GNAT_dom"/>
</dbReference>
<evidence type="ECO:0000313" key="5">
    <source>
        <dbReference type="EMBL" id="SUN07983.1"/>
    </source>
</evidence>
<dbReference type="InterPro" id="IPR050680">
    <property type="entry name" value="YpeA/RimI_acetyltransf"/>
</dbReference>
<dbReference type="InterPro" id="IPR016181">
    <property type="entry name" value="Acyl_CoA_acyltransferase"/>
</dbReference>
<dbReference type="EMBL" id="UHEN01000001">
    <property type="protein sequence ID" value="SUN07983.1"/>
    <property type="molecule type" value="Genomic_DNA"/>
</dbReference>
<evidence type="ECO:0000313" key="4">
    <source>
        <dbReference type="EMBL" id="OLF50365.1"/>
    </source>
</evidence>
<sequence length="287" mass="32816">MEIQTRTHLSEEEMQQVLDLLYTCHKADKTISTPYLENTYQFDKSMPYLFLAYEENRLFGFLSVYADVQDDVNVSLFVLPSVRKQGIASALIRAFAQTAQTYQLQGITYETERVFIEHNPWLLPRFKLVETDYAELWLRRESKPYELALRDDCHVVLAQKEMIEAIAKVQAAAFQKSFDNSEQYARASLEGEGTFLYVLLKDKEVIASVTIDFTSDYYQIFGLAVAPAHQGQGLGSYLMKNAINDLLLQSDKGCQIVVEKSNLRAASLYRNLGFTDVTEVLYLTETS</sequence>
<evidence type="ECO:0000259" key="3">
    <source>
        <dbReference type="PROSITE" id="PS51186"/>
    </source>
</evidence>
<dbReference type="Proteomes" id="UP000255213">
    <property type="component" value="Unassembled WGS sequence"/>
</dbReference>
<protein>
    <submittedName>
        <fullName evidence="5">Ribosomal-protein-alanine N-acetyltransferase</fullName>
    </submittedName>
</protein>
<dbReference type="EMBL" id="MSJL01000007">
    <property type="protein sequence ID" value="OLF50365.1"/>
    <property type="molecule type" value="Genomic_DNA"/>
</dbReference>
<reference evidence="5 7" key="3">
    <citation type="submission" date="2018-06" db="EMBL/GenBank/DDBJ databases">
        <authorList>
            <consortium name="Pathogen Informatics"/>
            <person name="Doyle S."/>
        </authorList>
    </citation>
    <scope>NUCLEOTIDE SEQUENCE [LARGE SCALE GENOMIC DNA]</scope>
    <source>
        <strain evidence="5 7">NCTC12957</strain>
    </source>
</reference>
<keyword evidence="2" id="KW-0012">Acyltransferase</keyword>
<name>A0A1Q8EEZ3_STRAI</name>
<dbReference type="Proteomes" id="UP000186437">
    <property type="component" value="Unassembled WGS sequence"/>
</dbReference>
<evidence type="ECO:0000313" key="7">
    <source>
        <dbReference type="Proteomes" id="UP000255213"/>
    </source>
</evidence>